<dbReference type="EMBL" id="JADZGI010000003">
    <property type="protein sequence ID" value="MBH0114615.1"/>
    <property type="molecule type" value="Genomic_DNA"/>
</dbReference>
<dbReference type="Gene3D" id="3.90.226.10">
    <property type="entry name" value="2-enoyl-CoA Hydratase, Chain A, domain 1"/>
    <property type="match status" value="1"/>
</dbReference>
<dbReference type="PANTHER" id="PTHR43802">
    <property type="entry name" value="ENOYL-COA HYDRATASE"/>
    <property type="match status" value="1"/>
</dbReference>
<dbReference type="InterPro" id="IPR001753">
    <property type="entry name" value="Enoyl-CoA_hydra/iso"/>
</dbReference>
<sequence>MIDLEHVPPECNRLASLSDLPPCPVIGLGDSDHPLAASLDCVVEAPVRAESLLTAILARPLAAGVLVQLLRTIEGMDPMSALLVESLAYATLQGGAEYRDWLGTRAPAARLPGGELRVARRGDVLSIEVDRPHARNAIDAAMRDALREAFDLAAIDPTIARVELRGAGRAFGAGADLSEFGTTRDPAQAHAIRMRTLPALAAARCRSRMVSTVQGLCVGASLELAAWGRIEAHEDAIFHLPELAMGLLPGAGGCVSLSRKIGRQRTALMVLSGRRIGVSTARDWGLVDAVVGEDRALVDKAPG</sequence>
<dbReference type="PANTHER" id="PTHR43802:SF1">
    <property type="entry name" value="IP11341P-RELATED"/>
    <property type="match status" value="1"/>
</dbReference>
<protein>
    <submittedName>
        <fullName evidence="2">Enoyl-CoA hydratase/isomerase family protein</fullName>
    </submittedName>
</protein>
<evidence type="ECO:0000256" key="1">
    <source>
        <dbReference type="ARBA" id="ARBA00005254"/>
    </source>
</evidence>
<name>A0A931HEF2_9SPHN</name>
<evidence type="ECO:0000313" key="2">
    <source>
        <dbReference type="EMBL" id="MBH0114615.1"/>
    </source>
</evidence>
<proteinExistence type="inferred from homology"/>
<accession>A0A931HEF2</accession>
<dbReference type="CDD" id="cd06558">
    <property type="entry name" value="crotonase-like"/>
    <property type="match status" value="1"/>
</dbReference>
<organism evidence="2 3">
    <name type="scientific">Novosphingobium aureum</name>
    <dbReference type="NCBI Taxonomy" id="2792964"/>
    <lineage>
        <taxon>Bacteria</taxon>
        <taxon>Pseudomonadati</taxon>
        <taxon>Pseudomonadota</taxon>
        <taxon>Alphaproteobacteria</taxon>
        <taxon>Sphingomonadales</taxon>
        <taxon>Sphingomonadaceae</taxon>
        <taxon>Novosphingobium</taxon>
    </lineage>
</organism>
<gene>
    <name evidence="2" type="ORF">I5E68_16830</name>
</gene>
<keyword evidence="3" id="KW-1185">Reference proteome</keyword>
<comment type="caution">
    <text evidence="2">The sequence shown here is derived from an EMBL/GenBank/DDBJ whole genome shotgun (WGS) entry which is preliminary data.</text>
</comment>
<dbReference type="SUPFAM" id="SSF52096">
    <property type="entry name" value="ClpP/crotonase"/>
    <property type="match status" value="1"/>
</dbReference>
<evidence type="ECO:0000313" key="3">
    <source>
        <dbReference type="Proteomes" id="UP000617634"/>
    </source>
</evidence>
<dbReference type="AlphaFoldDB" id="A0A931HEF2"/>
<dbReference type="GO" id="GO:0003824">
    <property type="term" value="F:catalytic activity"/>
    <property type="evidence" value="ECO:0007669"/>
    <property type="project" value="UniProtKB-ARBA"/>
</dbReference>
<reference evidence="2" key="1">
    <citation type="submission" date="2020-11" db="EMBL/GenBank/DDBJ databases">
        <title>Novosphingobium aureum sp. nov., a marine bacterium isolated from sediment of a salt flat.</title>
        <authorList>
            <person name="Yoo Y."/>
            <person name="Kim J.-J."/>
        </authorList>
    </citation>
    <scope>NUCLEOTIDE SEQUENCE</scope>
    <source>
        <strain evidence="2">YJ-S2-02</strain>
    </source>
</reference>
<dbReference type="Pfam" id="PF00378">
    <property type="entry name" value="ECH_1"/>
    <property type="match status" value="1"/>
</dbReference>
<comment type="similarity">
    <text evidence="1">Belongs to the enoyl-CoA hydratase/isomerase family.</text>
</comment>
<dbReference type="Proteomes" id="UP000617634">
    <property type="component" value="Unassembled WGS sequence"/>
</dbReference>
<dbReference type="InterPro" id="IPR029045">
    <property type="entry name" value="ClpP/crotonase-like_dom_sf"/>
</dbReference>